<feature type="domain" description="DUF6873" evidence="1">
    <location>
        <begin position="19"/>
        <end position="246"/>
    </location>
</feature>
<dbReference type="AlphaFoldDB" id="B8I1J5"/>
<dbReference type="Proteomes" id="UP000001349">
    <property type="component" value="Chromosome"/>
</dbReference>
<dbReference type="InterPro" id="IPR049238">
    <property type="entry name" value="DUF6873"/>
</dbReference>
<reference evidence="2 3" key="1">
    <citation type="submission" date="2009-01" db="EMBL/GenBank/DDBJ databases">
        <title>Complete sequence of Clostridium cellulolyticum H10.</title>
        <authorList>
            <consortium name="US DOE Joint Genome Institute"/>
            <person name="Lucas S."/>
            <person name="Copeland A."/>
            <person name="Lapidus A."/>
            <person name="Glavina del Rio T."/>
            <person name="Dalin E."/>
            <person name="Tice H."/>
            <person name="Bruce D."/>
            <person name="Goodwin L."/>
            <person name="Pitluck S."/>
            <person name="Chertkov O."/>
            <person name="Saunders E."/>
            <person name="Brettin T."/>
            <person name="Detter J.C."/>
            <person name="Han C."/>
            <person name="Larimer F."/>
            <person name="Land M."/>
            <person name="Hauser L."/>
            <person name="Kyrpides N."/>
            <person name="Ivanova N."/>
            <person name="Zhou J."/>
            <person name="Richardson P."/>
        </authorList>
    </citation>
    <scope>NUCLEOTIDE SEQUENCE [LARGE SCALE GENOMIC DNA]</scope>
    <source>
        <strain evidence="3">ATCC 35319 / DSM 5812 / JCM 6584 / H10</strain>
    </source>
</reference>
<dbReference type="EMBL" id="CP001348">
    <property type="protein sequence ID" value="ACL77630.1"/>
    <property type="molecule type" value="Genomic_DNA"/>
</dbReference>
<dbReference type="HOGENOM" id="CLU_104531_0_0_9"/>
<evidence type="ECO:0000313" key="3">
    <source>
        <dbReference type="Proteomes" id="UP000001349"/>
    </source>
</evidence>
<dbReference type="Pfam" id="PF21778">
    <property type="entry name" value="DUF6873"/>
    <property type="match status" value="1"/>
</dbReference>
<keyword evidence="3" id="KW-1185">Reference proteome</keyword>
<gene>
    <name evidence="2" type="ordered locus">Ccel_3341</name>
</gene>
<protein>
    <recommendedName>
        <fullName evidence="1">DUF6873 domain-containing protein</fullName>
    </recommendedName>
</protein>
<dbReference type="RefSeq" id="WP_015926682.1">
    <property type="nucleotide sequence ID" value="NC_011898.1"/>
</dbReference>
<accession>B8I1J5</accession>
<dbReference type="STRING" id="394503.Ccel_3341"/>
<dbReference type="eggNOG" id="ENOG502ZBQJ">
    <property type="taxonomic scope" value="Bacteria"/>
</dbReference>
<evidence type="ECO:0000313" key="2">
    <source>
        <dbReference type="EMBL" id="ACL77630.1"/>
    </source>
</evidence>
<dbReference type="OrthoDB" id="1753686at2"/>
<organism evidence="2 3">
    <name type="scientific">Ruminiclostridium cellulolyticum (strain ATCC 35319 / DSM 5812 / JCM 6584 / H10)</name>
    <name type="common">Clostridium cellulolyticum</name>
    <dbReference type="NCBI Taxonomy" id="394503"/>
    <lineage>
        <taxon>Bacteria</taxon>
        <taxon>Bacillati</taxon>
        <taxon>Bacillota</taxon>
        <taxon>Clostridia</taxon>
        <taxon>Eubacteriales</taxon>
        <taxon>Oscillospiraceae</taxon>
        <taxon>Ruminiclostridium</taxon>
    </lineage>
</organism>
<evidence type="ECO:0000259" key="1">
    <source>
        <dbReference type="Pfam" id="PF21778"/>
    </source>
</evidence>
<proteinExistence type="predicted"/>
<sequence>MNVLRMPNLPEGNVSCVLLDSRAPRKIIDGLKNRGIEIIPIPAHPDVYPAVSCHPDIMFHHIMGNIIVYAPNTPPYLIEYICKMGFKMIEGETFLKNKYPGTIAYNVARVGDFAFHNTKYTDPVVKKLLEEQQIRLIHVNQGYSKCLTCVVDSSSMITSDREICRKAESVGMDVLLIEPDKSIKLEPFDMGFIGGATGLIAKNKLLFTGDITLHKNYKEINDFLSLKAVDMVIINDGHLIDLGTIIPIFQE</sequence>
<name>B8I1J5_RUMCH</name>
<dbReference type="KEGG" id="cce:Ccel_3341"/>